<evidence type="ECO:0000256" key="1">
    <source>
        <dbReference type="SAM" id="MobiDB-lite"/>
    </source>
</evidence>
<evidence type="ECO:0000313" key="2">
    <source>
        <dbReference type="EMBL" id="SME97600.1"/>
    </source>
</evidence>
<dbReference type="EMBL" id="FWZX01000002">
    <property type="protein sequence ID" value="SME97600.1"/>
    <property type="molecule type" value="Genomic_DNA"/>
</dbReference>
<feature type="region of interest" description="Disordered" evidence="1">
    <location>
        <begin position="49"/>
        <end position="83"/>
    </location>
</feature>
<sequence length="83" mass="8183">MSNGQSDPLTGYDANVCVLGDQAFNIGQKVSYQGRILYCAPPGAWIDYGPSNPTPLLDRDNPGASSGGGSGGTGGSSGSGGTS</sequence>
<dbReference type="AlphaFoldDB" id="A0A1Y6B7V4"/>
<gene>
    <name evidence="2" type="ORF">SAMN05428998_10289</name>
</gene>
<protein>
    <submittedName>
        <fullName evidence="2">Uncharacterized protein</fullName>
    </submittedName>
</protein>
<evidence type="ECO:0000313" key="3">
    <source>
        <dbReference type="Proteomes" id="UP000192917"/>
    </source>
</evidence>
<dbReference type="RefSeq" id="WP_085121170.1">
    <property type="nucleotide sequence ID" value="NZ_FWZX01000002.1"/>
</dbReference>
<proteinExistence type="predicted"/>
<name>A0A1Y6B7V4_9PROT</name>
<keyword evidence="3" id="KW-1185">Reference proteome</keyword>
<feature type="compositionally biased region" description="Gly residues" evidence="1">
    <location>
        <begin position="65"/>
        <end position="83"/>
    </location>
</feature>
<accession>A0A1Y6B7V4</accession>
<organism evidence="2 3">
    <name type="scientific">Tistlia consotensis USBA 355</name>
    <dbReference type="NCBI Taxonomy" id="560819"/>
    <lineage>
        <taxon>Bacteria</taxon>
        <taxon>Pseudomonadati</taxon>
        <taxon>Pseudomonadota</taxon>
        <taxon>Alphaproteobacteria</taxon>
        <taxon>Rhodospirillales</taxon>
        <taxon>Rhodovibrionaceae</taxon>
        <taxon>Tistlia</taxon>
    </lineage>
</organism>
<dbReference type="Proteomes" id="UP000192917">
    <property type="component" value="Unassembled WGS sequence"/>
</dbReference>
<reference evidence="2 3" key="1">
    <citation type="submission" date="2017-04" db="EMBL/GenBank/DDBJ databases">
        <authorList>
            <person name="Afonso C.L."/>
            <person name="Miller P.J."/>
            <person name="Scott M.A."/>
            <person name="Spackman E."/>
            <person name="Goraichik I."/>
            <person name="Dimitrov K.M."/>
            <person name="Suarez D.L."/>
            <person name="Swayne D.E."/>
        </authorList>
    </citation>
    <scope>NUCLEOTIDE SEQUENCE [LARGE SCALE GENOMIC DNA]</scope>
    <source>
        <strain evidence="2 3">USBA 355</strain>
    </source>
</reference>